<dbReference type="RefSeq" id="WP_198736324.1">
    <property type="nucleotide sequence ID" value="NZ_JAEIOT010000007.1"/>
</dbReference>
<sequence>MLPISSAVGSGERVSDFAATFAEGRAASVSDPGYVRGQIATALQSTQERCGNHALSATLALAVWNTENLAVAAIGDSPVVVERTGGDATVIITDPAYGDHEDAALARVREVLSEGLSASLAYASGRPLLAADRAARNTCEGRRIISDFTSAEDAAARITVRTFPTGSVPRVSACTDAMSWIVELLGALTYPELFDRVQADAGDELVSIIMNWKMDKLCERNGYKLAEPTHSQRRG</sequence>
<comment type="caution">
    <text evidence="1">The sequence shown here is derived from an EMBL/GenBank/DDBJ whole genome shotgun (WGS) entry which is preliminary data.</text>
</comment>
<proteinExistence type="predicted"/>
<evidence type="ECO:0000313" key="2">
    <source>
        <dbReference type="Proteomes" id="UP000625574"/>
    </source>
</evidence>
<keyword evidence="2" id="KW-1185">Reference proteome</keyword>
<accession>A0ABS0VVZ1</accession>
<name>A0ABS0VVZ1_9CORY</name>
<gene>
    <name evidence="1" type="ORF">JDV76_08030</name>
</gene>
<organism evidence="1 2">
    <name type="scientific">Corynebacterium marambiense</name>
    <dbReference type="NCBI Taxonomy" id="2765364"/>
    <lineage>
        <taxon>Bacteria</taxon>
        <taxon>Bacillati</taxon>
        <taxon>Actinomycetota</taxon>
        <taxon>Actinomycetes</taxon>
        <taxon>Mycobacteriales</taxon>
        <taxon>Corynebacteriaceae</taxon>
        <taxon>Corynebacterium</taxon>
    </lineage>
</organism>
<dbReference type="Proteomes" id="UP000625574">
    <property type="component" value="Unassembled WGS sequence"/>
</dbReference>
<evidence type="ECO:0008006" key="3">
    <source>
        <dbReference type="Google" id="ProtNLM"/>
    </source>
</evidence>
<dbReference type="EMBL" id="JAEIOT010000007">
    <property type="protein sequence ID" value="MBI9000915.1"/>
    <property type="molecule type" value="Genomic_DNA"/>
</dbReference>
<reference evidence="1 2" key="1">
    <citation type="submission" date="2020-12" db="EMBL/GenBank/DDBJ databases">
        <title>Genome public.</title>
        <authorList>
            <person name="Sun Q."/>
        </authorList>
    </citation>
    <scope>NUCLEOTIDE SEQUENCE [LARGE SCALE GENOMIC DNA]</scope>
    <source>
        <strain evidence="1 2">CCM 8864</strain>
    </source>
</reference>
<protein>
    <recommendedName>
        <fullName evidence="3">PPM-type phosphatase domain-containing protein</fullName>
    </recommendedName>
</protein>
<evidence type="ECO:0000313" key="1">
    <source>
        <dbReference type="EMBL" id="MBI9000915.1"/>
    </source>
</evidence>